<dbReference type="Gene3D" id="2.40.50.140">
    <property type="entry name" value="Nucleic acid-binding proteins"/>
    <property type="match status" value="1"/>
</dbReference>
<evidence type="ECO:0000256" key="6">
    <source>
        <dbReference type="ARBA" id="ARBA00022723"/>
    </source>
</evidence>
<dbReference type="FunFam" id="1.10.150.20:FF:000007">
    <property type="entry name" value="DNA ligase"/>
    <property type="match status" value="1"/>
</dbReference>
<feature type="active site" description="N6-AMP-lysine intermediate" evidence="14">
    <location>
        <position position="118"/>
    </location>
</feature>
<comment type="cofactor">
    <cofactor evidence="14">
        <name>Mg(2+)</name>
        <dbReference type="ChEBI" id="CHEBI:18420"/>
    </cofactor>
    <cofactor evidence="14">
        <name>Mn(2+)</name>
        <dbReference type="ChEBI" id="CHEBI:29035"/>
    </cofactor>
</comment>
<reference evidence="18" key="1">
    <citation type="submission" date="2017-09" db="EMBL/GenBank/DDBJ databases">
        <title>Depth-based differentiation of microbial function through sediment-hosted aquifers and enrichment of novel symbionts in the deep terrestrial subsurface.</title>
        <authorList>
            <person name="Probst A.J."/>
            <person name="Ladd B."/>
            <person name="Jarett J.K."/>
            <person name="Geller-Mcgrath D.E."/>
            <person name="Sieber C.M.K."/>
            <person name="Emerson J.B."/>
            <person name="Anantharaman K."/>
            <person name="Thomas B.C."/>
            <person name="Malmstrom R."/>
            <person name="Stieglmeier M."/>
            <person name="Klingl A."/>
            <person name="Woyke T."/>
            <person name="Ryan C.M."/>
            <person name="Banfield J.F."/>
        </authorList>
    </citation>
    <scope>NUCLEOTIDE SEQUENCE [LARGE SCALE GENOMIC DNA]</scope>
</reference>
<dbReference type="PROSITE" id="PS01055">
    <property type="entry name" value="DNA_LIGASE_N1"/>
    <property type="match status" value="1"/>
</dbReference>
<keyword evidence="6 14" id="KW-0479">Metal-binding</keyword>
<dbReference type="CDD" id="cd17748">
    <property type="entry name" value="BRCT_DNA_ligase_like"/>
    <property type="match status" value="1"/>
</dbReference>
<dbReference type="Pfam" id="PF03120">
    <property type="entry name" value="OB_DNA_ligase"/>
    <property type="match status" value="1"/>
</dbReference>
<comment type="caution">
    <text evidence="17">The sequence shown here is derived from an EMBL/GenBank/DDBJ whole genome shotgun (WGS) entry which is preliminary data.</text>
</comment>
<evidence type="ECO:0000256" key="8">
    <source>
        <dbReference type="ARBA" id="ARBA00022833"/>
    </source>
</evidence>
<feature type="binding site" evidence="14">
    <location>
        <position position="413"/>
    </location>
    <ligand>
        <name>Zn(2+)</name>
        <dbReference type="ChEBI" id="CHEBI:29105"/>
    </ligand>
</feature>
<dbReference type="PIRSF" id="PIRSF001604">
    <property type="entry name" value="LigA"/>
    <property type="match status" value="1"/>
</dbReference>
<evidence type="ECO:0000256" key="13">
    <source>
        <dbReference type="ARBA" id="ARBA00060881"/>
    </source>
</evidence>
<evidence type="ECO:0000256" key="7">
    <source>
        <dbReference type="ARBA" id="ARBA00022763"/>
    </source>
</evidence>
<dbReference type="SUPFAM" id="SSF56091">
    <property type="entry name" value="DNA ligase/mRNA capping enzyme, catalytic domain"/>
    <property type="match status" value="1"/>
</dbReference>
<dbReference type="Gene3D" id="1.10.150.20">
    <property type="entry name" value="5' to 3' exonuclease, C-terminal subdomain"/>
    <property type="match status" value="2"/>
</dbReference>
<feature type="binding site" evidence="14">
    <location>
        <position position="431"/>
    </location>
    <ligand>
        <name>Zn(2+)</name>
        <dbReference type="ChEBI" id="CHEBI:29105"/>
    </ligand>
</feature>
<comment type="caution">
    <text evidence="14">Lacks conserved residue(s) required for the propagation of feature annotation.</text>
</comment>
<dbReference type="Pfam" id="PF12826">
    <property type="entry name" value="HHH_2"/>
    <property type="match status" value="1"/>
</dbReference>
<comment type="catalytic activity">
    <reaction evidence="12 14 15">
        <text>NAD(+) + (deoxyribonucleotide)n-3'-hydroxyl + 5'-phospho-(deoxyribonucleotide)m = (deoxyribonucleotide)n+m + AMP + beta-nicotinamide D-nucleotide.</text>
        <dbReference type="EC" id="6.5.1.2"/>
    </reaction>
</comment>
<dbReference type="InterPro" id="IPR018239">
    <property type="entry name" value="DNA_ligase_AS"/>
</dbReference>
<evidence type="ECO:0000256" key="4">
    <source>
        <dbReference type="ARBA" id="ARBA00022598"/>
    </source>
</evidence>
<keyword evidence="4 14" id="KW-0436">Ligase</keyword>
<dbReference type="GO" id="GO:0003911">
    <property type="term" value="F:DNA ligase (NAD+) activity"/>
    <property type="evidence" value="ECO:0007669"/>
    <property type="project" value="UniProtKB-UniRule"/>
</dbReference>
<evidence type="ECO:0000256" key="5">
    <source>
        <dbReference type="ARBA" id="ARBA00022705"/>
    </source>
</evidence>
<protein>
    <recommendedName>
        <fullName evidence="3 14">DNA ligase</fullName>
        <ecNumber evidence="2 14">6.5.1.2</ecNumber>
    </recommendedName>
    <alternativeName>
        <fullName evidence="14">Polydeoxyribonucleotide synthase [NAD(+)]</fullName>
    </alternativeName>
</protein>
<dbReference type="NCBIfam" id="TIGR00575">
    <property type="entry name" value="dnlj"/>
    <property type="match status" value="1"/>
</dbReference>
<evidence type="ECO:0000256" key="10">
    <source>
        <dbReference type="ARBA" id="ARBA00023027"/>
    </source>
</evidence>
<dbReference type="Proteomes" id="UP000231382">
    <property type="component" value="Unassembled WGS sequence"/>
</dbReference>
<evidence type="ECO:0000256" key="1">
    <source>
        <dbReference type="ARBA" id="ARBA00004067"/>
    </source>
</evidence>
<dbReference type="Pfam" id="PF01653">
    <property type="entry name" value="DNA_ligase_aden"/>
    <property type="match status" value="1"/>
</dbReference>
<dbReference type="InterPro" id="IPR033136">
    <property type="entry name" value="DNA_ligase_CS"/>
</dbReference>
<dbReference type="Gene3D" id="1.10.287.610">
    <property type="entry name" value="Helix hairpin bin"/>
    <property type="match status" value="1"/>
</dbReference>
<dbReference type="PROSITE" id="PS01056">
    <property type="entry name" value="DNA_LIGASE_N2"/>
    <property type="match status" value="1"/>
</dbReference>
<feature type="binding site" evidence="14">
    <location>
        <position position="319"/>
    </location>
    <ligand>
        <name>NAD(+)</name>
        <dbReference type="ChEBI" id="CHEBI:57540"/>
    </ligand>
</feature>
<dbReference type="Pfam" id="PF14520">
    <property type="entry name" value="HHH_5"/>
    <property type="match status" value="1"/>
</dbReference>
<keyword evidence="11 14" id="KW-0234">DNA repair</keyword>
<dbReference type="InterPro" id="IPR041663">
    <property type="entry name" value="DisA/LigA_HHH"/>
</dbReference>
<dbReference type="GO" id="GO:0006281">
    <property type="term" value="P:DNA repair"/>
    <property type="evidence" value="ECO:0007669"/>
    <property type="project" value="UniProtKB-KW"/>
</dbReference>
<dbReference type="Gene3D" id="3.40.50.10190">
    <property type="entry name" value="BRCT domain"/>
    <property type="match status" value="1"/>
</dbReference>
<dbReference type="CDD" id="cd00114">
    <property type="entry name" value="LIGANc"/>
    <property type="match status" value="1"/>
</dbReference>
<evidence type="ECO:0000256" key="12">
    <source>
        <dbReference type="ARBA" id="ARBA00034005"/>
    </source>
</evidence>
<comment type="function">
    <text evidence="1 14">DNA ligase that catalyzes the formation of phosphodiester linkages between 5'-phosphoryl and 3'-hydroxyl groups in double-stranded DNA using NAD as a coenzyme and as the energy source for the reaction. It is essential for DNA replication and repair of damaged DNA.</text>
</comment>
<dbReference type="PROSITE" id="PS50172">
    <property type="entry name" value="BRCT"/>
    <property type="match status" value="1"/>
</dbReference>
<gene>
    <name evidence="14" type="primary">ligA</name>
    <name evidence="17" type="ORF">COT78_03850</name>
</gene>
<dbReference type="PANTHER" id="PTHR23389:SF9">
    <property type="entry name" value="DNA LIGASE"/>
    <property type="match status" value="1"/>
</dbReference>
<dbReference type="HAMAP" id="MF_01588">
    <property type="entry name" value="DNA_ligase_A"/>
    <property type="match status" value="1"/>
</dbReference>
<feature type="domain" description="BRCT" evidence="16">
    <location>
        <begin position="594"/>
        <end position="671"/>
    </location>
</feature>
<proteinExistence type="inferred from homology"/>
<dbReference type="InterPro" id="IPR013839">
    <property type="entry name" value="DNAligase_adenylation"/>
</dbReference>
<dbReference type="Gene3D" id="6.20.10.30">
    <property type="match status" value="1"/>
</dbReference>
<dbReference type="InterPro" id="IPR001357">
    <property type="entry name" value="BRCT_dom"/>
</dbReference>
<keyword evidence="10 14" id="KW-0520">NAD</keyword>
<keyword evidence="7 14" id="KW-0227">DNA damage</keyword>
<dbReference type="InterPro" id="IPR012340">
    <property type="entry name" value="NA-bd_OB-fold"/>
</dbReference>
<feature type="binding site" evidence="14">
    <location>
        <position position="182"/>
    </location>
    <ligand>
        <name>NAD(+)</name>
        <dbReference type="ChEBI" id="CHEBI:57540"/>
    </ligand>
</feature>
<dbReference type="FunFam" id="2.40.50.140:FF:000012">
    <property type="entry name" value="DNA ligase"/>
    <property type="match status" value="1"/>
</dbReference>
<dbReference type="SMART" id="SM00532">
    <property type="entry name" value="LIGANc"/>
    <property type="match status" value="1"/>
</dbReference>
<dbReference type="SUPFAM" id="SSF52113">
    <property type="entry name" value="BRCT domain"/>
    <property type="match status" value="1"/>
</dbReference>
<feature type="binding site" evidence="14">
    <location>
        <position position="139"/>
    </location>
    <ligand>
        <name>NAD(+)</name>
        <dbReference type="ChEBI" id="CHEBI:57540"/>
    </ligand>
</feature>
<dbReference type="InterPro" id="IPR004149">
    <property type="entry name" value="Znf_DNAligase_C4"/>
</dbReference>
<dbReference type="EC" id="6.5.1.2" evidence="2 14"/>
<dbReference type="InterPro" id="IPR001679">
    <property type="entry name" value="DNA_ligase"/>
</dbReference>
<feature type="binding site" evidence="14">
    <location>
        <position position="416"/>
    </location>
    <ligand>
        <name>Zn(2+)</name>
        <dbReference type="ChEBI" id="CHEBI:29105"/>
    </ligand>
</feature>
<dbReference type="SUPFAM" id="SSF47781">
    <property type="entry name" value="RuvA domain 2-like"/>
    <property type="match status" value="1"/>
</dbReference>
<dbReference type="Gene3D" id="3.30.470.30">
    <property type="entry name" value="DNA ligase/mRNA capping enzyme"/>
    <property type="match status" value="1"/>
</dbReference>
<evidence type="ECO:0000259" key="16">
    <source>
        <dbReference type="PROSITE" id="PS50172"/>
    </source>
</evidence>
<dbReference type="SUPFAM" id="SSF50249">
    <property type="entry name" value="Nucleic acid-binding proteins"/>
    <property type="match status" value="1"/>
</dbReference>
<dbReference type="EMBL" id="PEZW01000026">
    <property type="protein sequence ID" value="PIS07399.1"/>
    <property type="molecule type" value="Genomic_DNA"/>
</dbReference>
<feature type="binding site" evidence="14">
    <location>
        <position position="116"/>
    </location>
    <ligand>
        <name>NAD(+)</name>
        <dbReference type="ChEBI" id="CHEBI:57540"/>
    </ligand>
</feature>
<evidence type="ECO:0000256" key="3">
    <source>
        <dbReference type="ARBA" id="ARBA00013308"/>
    </source>
</evidence>
<dbReference type="SMART" id="SM00292">
    <property type="entry name" value="BRCT"/>
    <property type="match status" value="1"/>
</dbReference>
<dbReference type="InterPro" id="IPR013840">
    <property type="entry name" value="DNAligase_N"/>
</dbReference>
<evidence type="ECO:0000313" key="17">
    <source>
        <dbReference type="EMBL" id="PIS07399.1"/>
    </source>
</evidence>
<feature type="binding site" evidence="14">
    <location>
        <begin position="83"/>
        <end position="84"/>
    </location>
    <ligand>
        <name>NAD(+)</name>
        <dbReference type="ChEBI" id="CHEBI:57540"/>
    </ligand>
</feature>
<keyword evidence="9 14" id="KW-0460">Magnesium</keyword>
<evidence type="ECO:0000256" key="15">
    <source>
        <dbReference type="RuleBase" id="RU000618"/>
    </source>
</evidence>
<dbReference type="InterPro" id="IPR010994">
    <property type="entry name" value="RuvA_2-like"/>
</dbReference>
<dbReference type="InterPro" id="IPR036420">
    <property type="entry name" value="BRCT_dom_sf"/>
</dbReference>
<feature type="binding site" evidence="14">
    <location>
        <position position="436"/>
    </location>
    <ligand>
        <name>Zn(2+)</name>
        <dbReference type="ChEBI" id="CHEBI:29105"/>
    </ligand>
</feature>
<dbReference type="Pfam" id="PF03119">
    <property type="entry name" value="DNA_ligase_ZBD"/>
    <property type="match status" value="1"/>
</dbReference>
<dbReference type="Pfam" id="PF00533">
    <property type="entry name" value="BRCT"/>
    <property type="match status" value="1"/>
</dbReference>
<evidence type="ECO:0000256" key="14">
    <source>
        <dbReference type="HAMAP-Rule" id="MF_01588"/>
    </source>
</evidence>
<dbReference type="PANTHER" id="PTHR23389">
    <property type="entry name" value="CHROMOSOME TRANSMISSION FIDELITY FACTOR 18"/>
    <property type="match status" value="1"/>
</dbReference>
<dbReference type="GO" id="GO:0006260">
    <property type="term" value="P:DNA replication"/>
    <property type="evidence" value="ECO:0007669"/>
    <property type="project" value="UniProtKB-KW"/>
</dbReference>
<keyword evidence="5 14" id="KW-0235">DNA replication</keyword>
<evidence type="ECO:0000256" key="11">
    <source>
        <dbReference type="ARBA" id="ARBA00023204"/>
    </source>
</evidence>
<accession>A0A2H0W5P2</accession>
<organism evidence="17 18">
    <name type="scientific">Candidatus Berkelbacteria bacterium CG10_big_fil_rev_8_21_14_0_10_43_13</name>
    <dbReference type="NCBI Taxonomy" id="1974514"/>
    <lineage>
        <taxon>Bacteria</taxon>
        <taxon>Candidatus Berkelbacteria</taxon>
    </lineage>
</organism>
<evidence type="ECO:0000313" key="18">
    <source>
        <dbReference type="Proteomes" id="UP000231382"/>
    </source>
</evidence>
<dbReference type="NCBIfam" id="NF005932">
    <property type="entry name" value="PRK07956.1"/>
    <property type="match status" value="1"/>
</dbReference>
<keyword evidence="14" id="KW-0464">Manganese</keyword>
<name>A0A2H0W5P2_9BACT</name>
<sequence length="671" mass="74831">MNKAQAKNRIEKLRKYIDKTRYRYHVLNDPSVTDADYDSLMEELVKLENSFPEFADPNSPSQKVGGKPLDKFVRVAHASPMISLGDAFDEAEMREWYEKVLRLAATDVKKSGFYCEIKMDGLAVSVVYEKGLLKYGATRGDGQTGEDVTENLKTIRSIPLQLRDESKYYNFALKNRIEIRGEVYLPLKSFEALNIDRKKNNEALFANPRNAAAGSIRQLDPKIASSRNLDFMAYGLTGIETKTHEEEHQIIKDLGLPTNKLNLYCTDLDSIFELRKKWGKLRPKLDYQIDGIVVNINDEKLFAKLGVVGKSPRGAIAFKWPAEEVTTIIEEIAVQVGRTGTLTPVAHLKPVLVAGSTVSRATLHNADEIVKKDIRIGDTVVIRKAGDIIPEVVKSIKELRTGKEKKFKMPESCPICGGKIERRAGEVAYRCINKKCFTIRRRELEHFVSKTAFDIDGMGPKIVEQLLNEGIVKDPADLFGIEIGDLEPLERFAEKSSQNIISSINSHKDIAFERFIYALGVPLVGIETAIDIAKKFHSLDNLLKAKSEETSAIYGVGEKVAKAVVDYFNDSANKKLIEKLLTAGIKVIDYHSPVKANKFQGGVFVVTGSLETLTRDDAHKKIVELGGKTGSAVTSKTGFVIAGENPGSKYDKARKLGIKILTEKQFLEMIK</sequence>
<evidence type="ECO:0000256" key="2">
    <source>
        <dbReference type="ARBA" id="ARBA00012722"/>
    </source>
</evidence>
<dbReference type="AlphaFoldDB" id="A0A2H0W5P2"/>
<comment type="similarity">
    <text evidence="13 14">Belongs to the NAD-dependent DNA ligase family. LigA subfamily.</text>
</comment>
<keyword evidence="8 14" id="KW-0862">Zinc</keyword>
<dbReference type="GO" id="GO:0046872">
    <property type="term" value="F:metal ion binding"/>
    <property type="evidence" value="ECO:0007669"/>
    <property type="project" value="UniProtKB-KW"/>
</dbReference>
<evidence type="ECO:0000256" key="9">
    <source>
        <dbReference type="ARBA" id="ARBA00022842"/>
    </source>
</evidence>
<dbReference type="InterPro" id="IPR004150">
    <property type="entry name" value="NAD_DNA_ligase_OB"/>
</dbReference>
<feature type="binding site" evidence="14">
    <location>
        <begin position="34"/>
        <end position="38"/>
    </location>
    <ligand>
        <name>NAD(+)</name>
        <dbReference type="ChEBI" id="CHEBI:57540"/>
    </ligand>
</feature>